<dbReference type="EMBL" id="CM047586">
    <property type="protein sequence ID" value="KAI9909047.1"/>
    <property type="molecule type" value="Genomic_DNA"/>
</dbReference>
<reference evidence="1 2" key="1">
    <citation type="journal article" date="2022" name="bioRxiv">
        <title>The genome of the oomycete Peronosclerospora sorghi, a cosmopolitan pathogen of maize and sorghum, is inflated with dispersed pseudogenes.</title>
        <authorList>
            <person name="Fletcher K."/>
            <person name="Martin F."/>
            <person name="Isakeit T."/>
            <person name="Cavanaugh K."/>
            <person name="Magill C."/>
            <person name="Michelmore R."/>
        </authorList>
    </citation>
    <scope>NUCLEOTIDE SEQUENCE [LARGE SCALE GENOMIC DNA]</scope>
    <source>
        <strain evidence="1">P6</strain>
    </source>
</reference>
<gene>
    <name evidence="1" type="ORF">PsorP6_014555</name>
</gene>
<evidence type="ECO:0000313" key="1">
    <source>
        <dbReference type="EMBL" id="KAI9909047.1"/>
    </source>
</evidence>
<keyword evidence="2" id="KW-1185">Reference proteome</keyword>
<name>A0ACC0VRY3_9STRA</name>
<dbReference type="Proteomes" id="UP001163321">
    <property type="component" value="Chromosome 7"/>
</dbReference>
<protein>
    <submittedName>
        <fullName evidence="1">Uncharacterized protein</fullName>
    </submittedName>
</protein>
<proteinExistence type="predicted"/>
<accession>A0ACC0VRY3</accession>
<comment type="caution">
    <text evidence="1">The sequence shown here is derived from an EMBL/GenBank/DDBJ whole genome shotgun (WGS) entry which is preliminary data.</text>
</comment>
<evidence type="ECO:0000313" key="2">
    <source>
        <dbReference type="Proteomes" id="UP001163321"/>
    </source>
</evidence>
<sequence>MSSPILTEQETIWLQQRAQLYQELYKGGETLDRDHVRKIRHHFTTRRTQLESKPYVFPSDTDGVGLVCAPLCREMAQQCHVIGTRLTNLLPREPETHRPVACVTPLDLMHVTLFHTSHPKDLAPDAKLRFSQDKVQLRNMCRQLAPFRLSPHRVLLASSGAIIILFDGVAAPYPLPPNVVINTQAKFSVDQIRHLAKQTFSYVPKIDTHVIIHATLARVVSPEISDEALGTLRATCDEITTELTNARQLVRIEKVWFVEETHHLSPRGPKTEMHLCGGIEKECT</sequence>
<organism evidence="1 2">
    <name type="scientific">Peronosclerospora sorghi</name>
    <dbReference type="NCBI Taxonomy" id="230839"/>
    <lineage>
        <taxon>Eukaryota</taxon>
        <taxon>Sar</taxon>
        <taxon>Stramenopiles</taxon>
        <taxon>Oomycota</taxon>
        <taxon>Peronosporomycetes</taxon>
        <taxon>Peronosporales</taxon>
        <taxon>Peronosporaceae</taxon>
        <taxon>Peronosclerospora</taxon>
    </lineage>
</organism>